<dbReference type="Gene3D" id="3.40.50.720">
    <property type="entry name" value="NAD(P)-binding Rossmann-like Domain"/>
    <property type="match status" value="1"/>
</dbReference>
<dbReference type="AlphaFoldDB" id="A0A286IEB6"/>
<dbReference type="RefSeq" id="WP_097108935.1">
    <property type="nucleotide sequence ID" value="NZ_OCPC01000005.1"/>
</dbReference>
<dbReference type="PRINTS" id="PR00081">
    <property type="entry name" value="GDHRDH"/>
</dbReference>
<dbReference type="OrthoDB" id="9805986at2"/>
<reference evidence="4" key="1">
    <citation type="submission" date="2017-08" db="EMBL/GenBank/DDBJ databases">
        <authorList>
            <person name="Varghese N."/>
            <person name="Submissions S."/>
        </authorList>
    </citation>
    <scope>NUCLEOTIDE SEQUENCE [LARGE SCALE GENOMIC DNA]</scope>
    <source>
        <strain evidence="4">KCTC 23107</strain>
    </source>
</reference>
<feature type="domain" description="Ketoreductase" evidence="2">
    <location>
        <begin position="12"/>
        <end position="178"/>
    </location>
</feature>
<dbReference type="EMBL" id="OCPC01000005">
    <property type="protein sequence ID" value="SOE18460.1"/>
    <property type="molecule type" value="Genomic_DNA"/>
</dbReference>
<dbReference type="SUPFAM" id="SSF51735">
    <property type="entry name" value="NAD(P)-binding Rossmann-fold domains"/>
    <property type="match status" value="1"/>
</dbReference>
<sequence length="256" mass="26320">MDASMPFSLEGKIAVITGSSRGIGRATAETMARLGAKVVVSSRTAEACEPVAKAIRAEGGEAAVVACNISRKGEVEGLIASTEKLYGAPDILVCNAAVNPVYGPLAELSDEAFDKIMGSNVKSNLWLCNRVIPAMKQKGGGAIVIVSSIAGIQGNSVIGGYGISKAADFALARNLAVEHGPDNVRVNCIAPGLVKTDFARALWEDEDNLNQRTGTTPLRRIGLPEEIGPVAAFLASAAASFITGQVIVADGGVTIA</sequence>
<dbReference type="PROSITE" id="PS00061">
    <property type="entry name" value="ADH_SHORT"/>
    <property type="match status" value="1"/>
</dbReference>
<dbReference type="InterPro" id="IPR057326">
    <property type="entry name" value="KR_dom"/>
</dbReference>
<evidence type="ECO:0000313" key="4">
    <source>
        <dbReference type="Proteomes" id="UP000219465"/>
    </source>
</evidence>
<dbReference type="NCBIfam" id="NF005559">
    <property type="entry name" value="PRK07231.1"/>
    <property type="match status" value="1"/>
</dbReference>
<dbReference type="PANTHER" id="PTHR43943:SF2">
    <property type="entry name" value="DEHYDROGENASE_REDUCTASE 4"/>
    <property type="match status" value="1"/>
</dbReference>
<dbReference type="CDD" id="cd05233">
    <property type="entry name" value="SDR_c"/>
    <property type="match status" value="1"/>
</dbReference>
<dbReference type="SMART" id="SM00822">
    <property type="entry name" value="PKS_KR"/>
    <property type="match status" value="1"/>
</dbReference>
<dbReference type="Proteomes" id="UP000219465">
    <property type="component" value="Unassembled WGS sequence"/>
</dbReference>
<name>A0A286IEB6_9HYPH</name>
<dbReference type="FunFam" id="3.40.50.720:FF:000084">
    <property type="entry name" value="Short-chain dehydrogenase reductase"/>
    <property type="match status" value="1"/>
</dbReference>
<evidence type="ECO:0000313" key="3">
    <source>
        <dbReference type="EMBL" id="SOE18460.1"/>
    </source>
</evidence>
<dbReference type="Pfam" id="PF13561">
    <property type="entry name" value="adh_short_C2"/>
    <property type="match status" value="1"/>
</dbReference>
<protein>
    <submittedName>
        <fullName evidence="3">NAD(P)-dependent dehydrogenase (Short-subunit alcohol dehydrogenase family)</fullName>
    </submittedName>
</protein>
<accession>A0A286IEB6</accession>
<dbReference type="InterPro" id="IPR002347">
    <property type="entry name" value="SDR_fam"/>
</dbReference>
<organism evidence="3 4">
    <name type="scientific">Hoeflea halophila</name>
    <dbReference type="NCBI Taxonomy" id="714899"/>
    <lineage>
        <taxon>Bacteria</taxon>
        <taxon>Pseudomonadati</taxon>
        <taxon>Pseudomonadota</taxon>
        <taxon>Alphaproteobacteria</taxon>
        <taxon>Hyphomicrobiales</taxon>
        <taxon>Rhizobiaceae</taxon>
        <taxon>Hoeflea</taxon>
    </lineage>
</organism>
<gene>
    <name evidence="3" type="ORF">SAMN05877838_3384</name>
</gene>
<evidence type="ECO:0000256" key="1">
    <source>
        <dbReference type="ARBA" id="ARBA00006484"/>
    </source>
</evidence>
<dbReference type="InterPro" id="IPR020904">
    <property type="entry name" value="Sc_DH/Rdtase_CS"/>
</dbReference>
<comment type="similarity">
    <text evidence="1">Belongs to the short-chain dehydrogenases/reductases (SDR) family.</text>
</comment>
<evidence type="ECO:0000259" key="2">
    <source>
        <dbReference type="SMART" id="SM00822"/>
    </source>
</evidence>
<dbReference type="PANTHER" id="PTHR43943">
    <property type="entry name" value="DEHYDROGENASE/REDUCTASE (SDR FAMILY) MEMBER 4"/>
    <property type="match status" value="1"/>
</dbReference>
<keyword evidence="4" id="KW-1185">Reference proteome</keyword>
<proteinExistence type="inferred from homology"/>
<dbReference type="InterPro" id="IPR036291">
    <property type="entry name" value="NAD(P)-bd_dom_sf"/>
</dbReference>